<comment type="caution">
    <text evidence="1">The sequence shown here is derived from an EMBL/GenBank/DDBJ whole genome shotgun (WGS) entry which is preliminary data.</text>
</comment>
<organism evidence="1 2">
    <name type="scientific">Cupriavidus plantarum</name>
    <dbReference type="NCBI Taxonomy" id="942865"/>
    <lineage>
        <taxon>Bacteria</taxon>
        <taxon>Pseudomonadati</taxon>
        <taxon>Pseudomonadota</taxon>
        <taxon>Betaproteobacteria</taxon>
        <taxon>Burkholderiales</taxon>
        <taxon>Burkholderiaceae</taxon>
        <taxon>Cupriavidus</taxon>
    </lineage>
</organism>
<name>A0A316F0C0_9BURK</name>
<dbReference type="Proteomes" id="UP000245754">
    <property type="component" value="Unassembled WGS sequence"/>
</dbReference>
<evidence type="ECO:0000313" key="2">
    <source>
        <dbReference type="Proteomes" id="UP000245754"/>
    </source>
</evidence>
<protein>
    <submittedName>
        <fullName evidence="1">Uncharacterized protein</fullName>
    </submittedName>
</protein>
<reference evidence="1 2" key="1">
    <citation type="submission" date="2018-05" db="EMBL/GenBank/DDBJ databases">
        <title>Genomic Encyclopedia of Type Strains, Phase IV (KMG-V): Genome sequencing to study the core and pangenomes of soil and plant-associated prokaryotes.</title>
        <authorList>
            <person name="Whitman W."/>
        </authorList>
    </citation>
    <scope>NUCLEOTIDE SEQUENCE [LARGE SCALE GENOMIC DNA]</scope>
    <source>
        <strain evidence="1 2">SLV-132</strain>
    </source>
</reference>
<dbReference type="AlphaFoldDB" id="A0A316F0C0"/>
<evidence type="ECO:0000313" key="1">
    <source>
        <dbReference type="EMBL" id="PWK38091.1"/>
    </source>
</evidence>
<dbReference type="EMBL" id="QGGT01000001">
    <property type="protein sequence ID" value="PWK38091.1"/>
    <property type="molecule type" value="Genomic_DNA"/>
</dbReference>
<dbReference type="RefSeq" id="WP_109581725.1">
    <property type="nucleotide sequence ID" value="NZ_QGGT01000001.1"/>
</dbReference>
<keyword evidence="2" id="KW-1185">Reference proteome</keyword>
<accession>A0A316F0C0</accession>
<sequence length="144" mass="16000">MVLPGNLAWLQADLGEVNGFLATMSPDSIAWHQFASRKKDLEAAIASFDSTEAAREAGEWNGEPGIESEVEVEGYLFLLPEGRRFDMTADQAGRRLLYKGTVDRELLREQAFALGDIVGKRWQVLLRKSEVGQSYTLARLLQAA</sequence>
<gene>
    <name evidence="1" type="ORF">C7419_1011981</name>
</gene>
<proteinExistence type="predicted"/>